<reference evidence="1" key="1">
    <citation type="journal article" date="2015" name="Nature">
        <title>Complex archaea that bridge the gap between prokaryotes and eukaryotes.</title>
        <authorList>
            <person name="Spang A."/>
            <person name="Saw J.H."/>
            <person name="Jorgensen S.L."/>
            <person name="Zaremba-Niedzwiedzka K."/>
            <person name="Martijn J."/>
            <person name="Lind A.E."/>
            <person name="van Eijk R."/>
            <person name="Schleper C."/>
            <person name="Guy L."/>
            <person name="Ettema T.J."/>
        </authorList>
    </citation>
    <scope>NUCLEOTIDE SEQUENCE</scope>
</reference>
<sequence>MPKFYVGDTPLLRVDAGSDISDASVYRILYWKPDGASGYFVGSLSGTQLIEYQITDVTILDEKGAWKFASFIALANGLMYTGETFEQQIFKRGR</sequence>
<proteinExistence type="predicted"/>
<organism evidence="1">
    <name type="scientific">marine sediment metagenome</name>
    <dbReference type="NCBI Taxonomy" id="412755"/>
    <lineage>
        <taxon>unclassified sequences</taxon>
        <taxon>metagenomes</taxon>
        <taxon>ecological metagenomes</taxon>
    </lineage>
</organism>
<gene>
    <name evidence="1" type="ORF">LCGC14_0738400</name>
</gene>
<dbReference type="AlphaFoldDB" id="A0A0F9QBM3"/>
<name>A0A0F9QBM3_9ZZZZ</name>
<comment type="caution">
    <text evidence="1">The sequence shown here is derived from an EMBL/GenBank/DDBJ whole genome shotgun (WGS) entry which is preliminary data.</text>
</comment>
<accession>A0A0F9QBM3</accession>
<protein>
    <submittedName>
        <fullName evidence="1">Uncharacterized protein</fullName>
    </submittedName>
</protein>
<evidence type="ECO:0000313" key="1">
    <source>
        <dbReference type="EMBL" id="KKN39934.1"/>
    </source>
</evidence>
<dbReference type="EMBL" id="LAZR01001735">
    <property type="protein sequence ID" value="KKN39934.1"/>
    <property type="molecule type" value="Genomic_DNA"/>
</dbReference>